<keyword evidence="4 11" id="KW-0662">Pyridine nucleotide biosynthesis</keyword>
<dbReference type="EC" id="2.7.7.18" evidence="11"/>
<evidence type="ECO:0000256" key="2">
    <source>
        <dbReference type="ARBA" id="ARBA00005019"/>
    </source>
</evidence>
<evidence type="ECO:0000256" key="9">
    <source>
        <dbReference type="ARBA" id="ARBA00023027"/>
    </source>
</evidence>
<evidence type="ECO:0000256" key="7">
    <source>
        <dbReference type="ARBA" id="ARBA00022741"/>
    </source>
</evidence>
<reference evidence="13 14" key="1">
    <citation type="submission" date="2020-08" db="EMBL/GenBank/DDBJ databases">
        <title>Genomic Encyclopedia of Type Strains, Phase IV (KMG-IV): sequencing the most valuable type-strain genomes for metagenomic binning, comparative biology and taxonomic classification.</title>
        <authorList>
            <person name="Goeker M."/>
        </authorList>
    </citation>
    <scope>NUCLEOTIDE SEQUENCE [LARGE SCALE GENOMIC DNA]</scope>
    <source>
        <strain evidence="13 14">DSM 25024</strain>
    </source>
</reference>
<keyword evidence="8 11" id="KW-0067">ATP-binding</keyword>
<dbReference type="NCBIfam" id="TIGR00125">
    <property type="entry name" value="cyt_tran_rel"/>
    <property type="match status" value="1"/>
</dbReference>
<dbReference type="CDD" id="cd02165">
    <property type="entry name" value="NMNAT"/>
    <property type="match status" value="1"/>
</dbReference>
<dbReference type="Pfam" id="PF01467">
    <property type="entry name" value="CTP_transf_like"/>
    <property type="match status" value="1"/>
</dbReference>
<proteinExistence type="inferred from homology"/>
<comment type="function">
    <text evidence="1 11">Catalyzes the reversible adenylation of nicotinate mononucleotide (NaMN) to nicotinic acid adenine dinucleotide (NaAD).</text>
</comment>
<dbReference type="EMBL" id="JACIDO010000001">
    <property type="protein sequence ID" value="MBB3934086.1"/>
    <property type="molecule type" value="Genomic_DNA"/>
</dbReference>
<dbReference type="NCBIfam" id="NF000845">
    <property type="entry name" value="PRK00071.2-4"/>
    <property type="match status" value="1"/>
</dbReference>
<evidence type="ECO:0000256" key="3">
    <source>
        <dbReference type="ARBA" id="ARBA00009014"/>
    </source>
</evidence>
<evidence type="ECO:0000313" key="13">
    <source>
        <dbReference type="EMBL" id="MBB3934086.1"/>
    </source>
</evidence>
<keyword evidence="7 11" id="KW-0547">Nucleotide-binding</keyword>
<evidence type="ECO:0000256" key="10">
    <source>
        <dbReference type="ARBA" id="ARBA00048721"/>
    </source>
</evidence>
<dbReference type="Gene3D" id="3.40.50.620">
    <property type="entry name" value="HUPs"/>
    <property type="match status" value="1"/>
</dbReference>
<name>A0A7W6BLI5_9HYPH</name>
<dbReference type="RefSeq" id="WP_090961437.1">
    <property type="nucleotide sequence ID" value="NZ_FOOA01000004.1"/>
</dbReference>
<evidence type="ECO:0000256" key="5">
    <source>
        <dbReference type="ARBA" id="ARBA00022679"/>
    </source>
</evidence>
<keyword evidence="6 11" id="KW-0548">Nucleotidyltransferase</keyword>
<dbReference type="PANTHER" id="PTHR39321:SF3">
    <property type="entry name" value="PHOSPHOPANTETHEINE ADENYLYLTRANSFERASE"/>
    <property type="match status" value="1"/>
</dbReference>
<feature type="domain" description="Cytidyltransferase-like" evidence="12">
    <location>
        <begin position="12"/>
        <end position="191"/>
    </location>
</feature>
<gene>
    <name evidence="11" type="primary">nadD</name>
    <name evidence="13" type="ORF">GGR05_000197</name>
</gene>
<comment type="pathway">
    <text evidence="2 11">Cofactor biosynthesis; NAD(+) biosynthesis; deamido-NAD(+) from nicotinate D-ribonucleotide: step 1/1.</text>
</comment>
<keyword evidence="9 11" id="KW-0520">NAD</keyword>
<dbReference type="GO" id="GO:0004515">
    <property type="term" value="F:nicotinate-nucleotide adenylyltransferase activity"/>
    <property type="evidence" value="ECO:0007669"/>
    <property type="project" value="UniProtKB-UniRule"/>
</dbReference>
<evidence type="ECO:0000256" key="4">
    <source>
        <dbReference type="ARBA" id="ARBA00022642"/>
    </source>
</evidence>
<dbReference type="AlphaFoldDB" id="A0A7W6BLI5"/>
<dbReference type="InterPro" id="IPR005248">
    <property type="entry name" value="NadD/NMNAT"/>
</dbReference>
<accession>A0A7W6BLI5</accession>
<dbReference type="HAMAP" id="MF_00244">
    <property type="entry name" value="NaMN_adenylyltr"/>
    <property type="match status" value="1"/>
</dbReference>
<keyword evidence="5 11" id="KW-0808">Transferase</keyword>
<evidence type="ECO:0000259" key="12">
    <source>
        <dbReference type="Pfam" id="PF01467"/>
    </source>
</evidence>
<evidence type="ECO:0000256" key="6">
    <source>
        <dbReference type="ARBA" id="ARBA00022695"/>
    </source>
</evidence>
<comment type="similarity">
    <text evidence="3 11">Belongs to the NadD family.</text>
</comment>
<evidence type="ECO:0000256" key="1">
    <source>
        <dbReference type="ARBA" id="ARBA00002324"/>
    </source>
</evidence>
<dbReference type="UniPathway" id="UPA00253">
    <property type="reaction ID" value="UER00332"/>
</dbReference>
<sequence>MPPAPTGLRVGLFGGSFDPPHEGHLLVAETALRRLRLDRLWWIVSPGNPLKAGRPPAPLEARVSLCRRLADDRRIVVTAFEASHHIRYTADLVDLVLTHRPTARFVWVMGADNLATFHRWQSWREIATRLPIAVVDRPGATLAPLSSPAARFLASERLPEADARLLPGLSPPAWTFLHGRRSTLSSTRLREARARSS</sequence>
<dbReference type="SUPFAM" id="SSF52374">
    <property type="entry name" value="Nucleotidylyl transferase"/>
    <property type="match status" value="1"/>
</dbReference>
<organism evidence="13 14">
    <name type="scientific">Aureimonas phyllosphaerae</name>
    <dbReference type="NCBI Taxonomy" id="1166078"/>
    <lineage>
        <taxon>Bacteria</taxon>
        <taxon>Pseudomonadati</taxon>
        <taxon>Pseudomonadota</taxon>
        <taxon>Alphaproteobacteria</taxon>
        <taxon>Hyphomicrobiales</taxon>
        <taxon>Aurantimonadaceae</taxon>
        <taxon>Aureimonas</taxon>
    </lineage>
</organism>
<comment type="catalytic activity">
    <reaction evidence="10 11">
        <text>nicotinate beta-D-ribonucleotide + ATP + H(+) = deamido-NAD(+) + diphosphate</text>
        <dbReference type="Rhea" id="RHEA:22860"/>
        <dbReference type="ChEBI" id="CHEBI:15378"/>
        <dbReference type="ChEBI" id="CHEBI:30616"/>
        <dbReference type="ChEBI" id="CHEBI:33019"/>
        <dbReference type="ChEBI" id="CHEBI:57502"/>
        <dbReference type="ChEBI" id="CHEBI:58437"/>
        <dbReference type="EC" id="2.7.7.18"/>
    </reaction>
</comment>
<evidence type="ECO:0000313" key="14">
    <source>
        <dbReference type="Proteomes" id="UP000531216"/>
    </source>
</evidence>
<dbReference type="NCBIfam" id="TIGR00482">
    <property type="entry name" value="nicotinate (nicotinamide) nucleotide adenylyltransferase"/>
    <property type="match status" value="1"/>
</dbReference>
<dbReference type="InterPro" id="IPR014729">
    <property type="entry name" value="Rossmann-like_a/b/a_fold"/>
</dbReference>
<dbReference type="OrthoDB" id="5295945at2"/>
<dbReference type="InterPro" id="IPR004821">
    <property type="entry name" value="Cyt_trans-like"/>
</dbReference>
<dbReference type="NCBIfam" id="NF000843">
    <property type="entry name" value="PRK00071.2-2"/>
    <property type="match status" value="1"/>
</dbReference>
<dbReference type="GO" id="GO:0009435">
    <property type="term" value="P:NAD+ biosynthetic process"/>
    <property type="evidence" value="ECO:0007669"/>
    <property type="project" value="UniProtKB-UniRule"/>
</dbReference>
<evidence type="ECO:0000256" key="11">
    <source>
        <dbReference type="HAMAP-Rule" id="MF_00244"/>
    </source>
</evidence>
<dbReference type="GO" id="GO:0005524">
    <property type="term" value="F:ATP binding"/>
    <property type="evidence" value="ECO:0007669"/>
    <property type="project" value="UniProtKB-KW"/>
</dbReference>
<keyword evidence="14" id="KW-1185">Reference proteome</keyword>
<comment type="caution">
    <text evidence="13">The sequence shown here is derived from an EMBL/GenBank/DDBJ whole genome shotgun (WGS) entry which is preliminary data.</text>
</comment>
<evidence type="ECO:0000256" key="8">
    <source>
        <dbReference type="ARBA" id="ARBA00022840"/>
    </source>
</evidence>
<dbReference type="Proteomes" id="UP000531216">
    <property type="component" value="Unassembled WGS sequence"/>
</dbReference>
<protein>
    <recommendedName>
        <fullName evidence="11">Probable nicotinate-nucleotide adenylyltransferase</fullName>
        <ecNumber evidence="11">2.7.7.18</ecNumber>
    </recommendedName>
    <alternativeName>
        <fullName evidence="11">Deamido-NAD(+) diphosphorylase</fullName>
    </alternativeName>
    <alternativeName>
        <fullName evidence="11">Deamido-NAD(+) pyrophosphorylase</fullName>
    </alternativeName>
    <alternativeName>
        <fullName evidence="11">Nicotinate mononucleotide adenylyltransferase</fullName>
        <shortName evidence="11">NaMN adenylyltransferase</shortName>
    </alternativeName>
</protein>
<dbReference type="PANTHER" id="PTHR39321">
    <property type="entry name" value="NICOTINATE-NUCLEOTIDE ADENYLYLTRANSFERASE-RELATED"/>
    <property type="match status" value="1"/>
</dbReference>